<dbReference type="InterPro" id="IPR029055">
    <property type="entry name" value="Ntn_hydrolases_N"/>
</dbReference>
<accession>A0A2U9IE04</accession>
<dbReference type="GO" id="GO:0016740">
    <property type="term" value="F:transferase activity"/>
    <property type="evidence" value="ECO:0007669"/>
    <property type="project" value="UniProtKB-KW"/>
</dbReference>
<evidence type="ECO:0000313" key="2">
    <source>
        <dbReference type="EMBL" id="AWR94273.1"/>
    </source>
</evidence>
<dbReference type="PANTHER" id="PTHR42824:SF1">
    <property type="entry name" value="GLUTAMINE AMIDOTRANSFERASE YAFJ-RELATED"/>
    <property type="match status" value="1"/>
</dbReference>
<dbReference type="Gene3D" id="3.60.20.10">
    <property type="entry name" value="Glutamine Phosphoribosylpyrophosphate, subunit 1, domain 1"/>
    <property type="match status" value="1"/>
</dbReference>
<dbReference type="PANTHER" id="PTHR42824">
    <property type="entry name" value="GLUTAMINE AMIDOTRANSFERASE"/>
    <property type="match status" value="1"/>
</dbReference>
<protein>
    <submittedName>
        <fullName evidence="2">Glutamine amidotransferase</fullName>
    </submittedName>
</protein>
<keyword evidence="2" id="KW-0808">Transferase</keyword>
<proteinExistence type="predicted"/>
<keyword evidence="3" id="KW-1185">Reference proteome</keyword>
<evidence type="ECO:0000256" key="1">
    <source>
        <dbReference type="ARBA" id="ARBA00022962"/>
    </source>
</evidence>
<reference evidence="2 3" key="1">
    <citation type="submission" date="2018-05" db="EMBL/GenBank/DDBJ databases">
        <title>Complete Genome Sequences of Extremely Thermoacidophilic, Metal-Mobilizing Type-Strain Members of the Archaeal Family Sulfolobaceae: Acidianus brierleyi DSM-1651T, Acidianus sulfidivorans DSM-18786T, Metallosphaera hakonensis DSM-7519T, and Metallosphaera prunae DSM-10039T.</title>
        <authorList>
            <person name="Counts J.A."/>
            <person name="Kelly R.M."/>
        </authorList>
    </citation>
    <scope>NUCLEOTIDE SEQUENCE [LARGE SCALE GENOMIC DNA]</scope>
    <source>
        <strain evidence="2 3">DSM 1651</strain>
    </source>
</reference>
<dbReference type="Pfam" id="PF13230">
    <property type="entry name" value="GATase_4"/>
    <property type="match status" value="1"/>
</dbReference>
<keyword evidence="1 2" id="KW-0315">Glutamine amidotransferase</keyword>
<evidence type="ECO:0000313" key="3">
    <source>
        <dbReference type="Proteomes" id="UP000248044"/>
    </source>
</evidence>
<dbReference type="SUPFAM" id="SSF56235">
    <property type="entry name" value="N-terminal nucleophile aminohydrolases (Ntn hydrolases)"/>
    <property type="match status" value="1"/>
</dbReference>
<sequence>MCRLLAFNTRENVDIKILKIFSNVAEKDFLSSTLSHSDGWGISTYIYNNSWKNLFYKSKDPIYKDTFYESISGLLNGEKIIGLVHARKAGKKFLHGVTHSHPYHLKVKNYELYFAHNGSVSRKAFQNPLLPYTDSFLILLEISKEIENGYSPLDAYNIVFNRLKPFSTSLNSVLLTFNEAEGPKIYVGYYYNKERLKEIEEYYKLYRFKDYVFSSTLKFYFDNDIEELIYGDIITLE</sequence>
<organism evidence="2 3">
    <name type="scientific">Acidianus brierleyi</name>
    <dbReference type="NCBI Taxonomy" id="41673"/>
    <lineage>
        <taxon>Archaea</taxon>
        <taxon>Thermoproteota</taxon>
        <taxon>Thermoprotei</taxon>
        <taxon>Sulfolobales</taxon>
        <taxon>Sulfolobaceae</taxon>
        <taxon>Acidianus</taxon>
    </lineage>
</organism>
<dbReference type="OrthoDB" id="350529at2157"/>
<dbReference type="GeneID" id="36831762"/>
<name>A0A2U9IE04_9CREN</name>
<dbReference type="AlphaFoldDB" id="A0A2U9IE04"/>
<dbReference type="RefSeq" id="WP_110270154.1">
    <property type="nucleotide sequence ID" value="NZ_CP029289.2"/>
</dbReference>
<gene>
    <name evidence="2" type="ORF">DFR85_06360</name>
</gene>
<dbReference type="KEGG" id="abri:DFR85_06360"/>
<dbReference type="Proteomes" id="UP000248044">
    <property type="component" value="Chromosome"/>
</dbReference>
<dbReference type="InterPro" id="IPR026869">
    <property type="entry name" value="EgtC-like"/>
</dbReference>
<dbReference type="EMBL" id="CP029289">
    <property type="protein sequence ID" value="AWR94273.1"/>
    <property type="molecule type" value="Genomic_DNA"/>
</dbReference>